<evidence type="ECO:0000259" key="10">
    <source>
        <dbReference type="PROSITE" id="PS50808"/>
    </source>
</evidence>
<keyword evidence="5" id="KW-0862">Zinc</keyword>
<evidence type="ECO:0000313" key="12">
    <source>
        <dbReference type="Proteomes" id="UP000004995"/>
    </source>
</evidence>
<dbReference type="SMART" id="SM00614">
    <property type="entry name" value="ZnF_BED"/>
    <property type="match status" value="1"/>
</dbReference>
<feature type="domain" description="BED-type" evidence="10">
    <location>
        <begin position="34"/>
        <end position="94"/>
    </location>
</feature>
<organism evidence="11 12">
    <name type="scientific">Setaria italica</name>
    <name type="common">Foxtail millet</name>
    <name type="synonym">Panicum italicum</name>
    <dbReference type="NCBI Taxonomy" id="4555"/>
    <lineage>
        <taxon>Eukaryota</taxon>
        <taxon>Viridiplantae</taxon>
        <taxon>Streptophyta</taxon>
        <taxon>Embryophyta</taxon>
        <taxon>Tracheophyta</taxon>
        <taxon>Spermatophyta</taxon>
        <taxon>Magnoliopsida</taxon>
        <taxon>Liliopsida</taxon>
        <taxon>Poales</taxon>
        <taxon>Poaceae</taxon>
        <taxon>PACMAD clade</taxon>
        <taxon>Panicoideae</taxon>
        <taxon>Panicodae</taxon>
        <taxon>Paniceae</taxon>
        <taxon>Cenchrinae</taxon>
        <taxon>Setaria</taxon>
    </lineage>
</organism>
<dbReference type="Pfam" id="PF05699">
    <property type="entry name" value="Dimer_Tnp_hAT"/>
    <property type="match status" value="1"/>
</dbReference>
<evidence type="ECO:0000256" key="9">
    <source>
        <dbReference type="SAM" id="MobiDB-lite"/>
    </source>
</evidence>
<feature type="region of interest" description="Disordered" evidence="9">
    <location>
        <begin position="121"/>
        <end position="169"/>
    </location>
</feature>
<accession>K3ZZ74</accession>
<evidence type="ECO:0000256" key="7">
    <source>
        <dbReference type="ARBA" id="ARBA00023242"/>
    </source>
</evidence>
<dbReference type="Pfam" id="PF02892">
    <property type="entry name" value="zf-BED"/>
    <property type="match status" value="1"/>
</dbReference>
<dbReference type="PANTHER" id="PTHR34396:SF32">
    <property type="entry name" value="OS09G0382120 PROTEIN"/>
    <property type="match status" value="1"/>
</dbReference>
<evidence type="ECO:0000256" key="3">
    <source>
        <dbReference type="ARBA" id="ARBA00022723"/>
    </source>
</evidence>
<keyword evidence="4 8" id="KW-0863">Zinc-finger</keyword>
<dbReference type="HOGENOM" id="CLU_009123_1_3_1"/>
<evidence type="ECO:0000313" key="11">
    <source>
        <dbReference type="EnsemblPlants" id="KQL24340"/>
    </source>
</evidence>
<evidence type="ECO:0000256" key="8">
    <source>
        <dbReference type="PROSITE-ProRule" id="PRU00027"/>
    </source>
</evidence>
<sequence>MEDLAGNANDLVEQDESTGSIPSPLFTGTKLNKRLRSKVWDDFIPTYVDGKVTRAECMHCHQVFSGTNGTSSLIRHLTNCIPATQKRPKMQEHTSFPFMQKVKIAAGSDLRQKKLSFLPSSQKKCTDTKVTAPEQELALPDIPTNTNRKNQDVDQNGSHEGPDAPEQKNLSLLGISTDNNRKNLSTEEIMLPKQMVIPVDTSQKHQEVDQDTSHEELIEMLAMHGHLPRMVEQDGFRKLVAWSNPKIKMPSHDDVMVYTSNLFQKEKSKLKEELIALRGRVCLSVYMWHYDPISPFLCLRVHYIDDEWEEQQKIIVFRAVDSSCAANELSDIILGAIEQWGLDGKIFCIILDDAFIDDSVASSVRANLQERNPLTAKRSLFVVRYATHLLDQVIQVGLDELGKIMEKLSKCSKHTKSLAPSAVQYPNCRYAPSSEDWRTARKICSILDDLHKHVDFALEYPTPAHFFNMAWDVKKDVNFKSYMCKDDDTFSKIQEKMQKKFKECWKVSFFHFCMPMVMDPECRLERIKSHIWLSDLDKNVRDCIHDVLDTFASLFNEYSDQVEDPSSTSGSKTSKGIVVDGDKLAEYYRYHQSQYSERPMAELDQYLQAPHLTTSEPAGLKRTAGKPSALRWWKGPCVLRWWKEHSLNYPTIARMARDVLALPCVSDWKVATRTATLAISESGSRQWVEELVCTQDWLTPA</sequence>
<reference evidence="12" key="1">
    <citation type="journal article" date="2012" name="Nat. Biotechnol.">
        <title>Reference genome sequence of the model plant Setaria.</title>
        <authorList>
            <person name="Bennetzen J.L."/>
            <person name="Schmutz J."/>
            <person name="Wang H."/>
            <person name="Percifield R."/>
            <person name="Hawkins J."/>
            <person name="Pontaroli A.C."/>
            <person name="Estep M."/>
            <person name="Feng L."/>
            <person name="Vaughn J.N."/>
            <person name="Grimwood J."/>
            <person name="Jenkins J."/>
            <person name="Barry K."/>
            <person name="Lindquist E."/>
            <person name="Hellsten U."/>
            <person name="Deshpande S."/>
            <person name="Wang X."/>
            <person name="Wu X."/>
            <person name="Mitros T."/>
            <person name="Triplett J."/>
            <person name="Yang X."/>
            <person name="Ye C.Y."/>
            <person name="Mauro-Herrera M."/>
            <person name="Wang L."/>
            <person name="Li P."/>
            <person name="Sharma M."/>
            <person name="Sharma R."/>
            <person name="Ronald P.C."/>
            <person name="Panaud O."/>
            <person name="Kellogg E.A."/>
            <person name="Brutnell T.P."/>
            <person name="Doust A.N."/>
            <person name="Tuskan G.A."/>
            <person name="Rokhsar D."/>
            <person name="Devos K.M."/>
        </authorList>
    </citation>
    <scope>NUCLEOTIDE SEQUENCE [LARGE SCALE GENOMIC DNA]</scope>
    <source>
        <strain evidence="12">cv. Yugu1</strain>
    </source>
</reference>
<dbReference type="GO" id="GO:0003677">
    <property type="term" value="F:DNA binding"/>
    <property type="evidence" value="ECO:0007669"/>
    <property type="project" value="UniProtKB-KW"/>
</dbReference>
<dbReference type="InterPro" id="IPR053031">
    <property type="entry name" value="Cuticle_assoc_protein"/>
</dbReference>
<dbReference type="GO" id="GO:0005634">
    <property type="term" value="C:nucleus"/>
    <property type="evidence" value="ECO:0007669"/>
    <property type="project" value="UniProtKB-SubCell"/>
</dbReference>
<dbReference type="PANTHER" id="PTHR34396">
    <property type="entry name" value="OS03G0264950 PROTEIN-RELATED"/>
    <property type="match status" value="1"/>
</dbReference>
<dbReference type="AlphaFoldDB" id="K3ZZ74"/>
<dbReference type="EnsemblPlants" id="KQL24340">
    <property type="protein sequence ID" value="KQL24340"/>
    <property type="gene ID" value="SETIT_031906mg"/>
</dbReference>
<keyword evidence="3" id="KW-0479">Metal-binding</keyword>
<proteinExistence type="predicted"/>
<dbReference type="GO" id="GO:0008270">
    <property type="term" value="F:zinc ion binding"/>
    <property type="evidence" value="ECO:0007669"/>
    <property type="project" value="UniProtKB-KW"/>
</dbReference>
<reference evidence="11" key="2">
    <citation type="submission" date="2018-08" db="UniProtKB">
        <authorList>
            <consortium name="EnsemblPlants"/>
        </authorList>
    </citation>
    <scope>IDENTIFICATION</scope>
    <source>
        <strain evidence="11">Yugu1</strain>
    </source>
</reference>
<keyword evidence="12" id="KW-1185">Reference proteome</keyword>
<keyword evidence="7" id="KW-0539">Nucleus</keyword>
<dbReference type="InterPro" id="IPR025525">
    <property type="entry name" value="hAT-like_transposase_RNase-H"/>
</dbReference>
<comment type="subunit">
    <text evidence="2">Homodimer.</text>
</comment>
<name>K3ZZ74_SETIT</name>
<dbReference type="InterPro" id="IPR012337">
    <property type="entry name" value="RNaseH-like_sf"/>
</dbReference>
<dbReference type="InterPro" id="IPR003656">
    <property type="entry name" value="Znf_BED"/>
</dbReference>
<dbReference type="PROSITE" id="PS50808">
    <property type="entry name" value="ZF_BED"/>
    <property type="match status" value="1"/>
</dbReference>
<dbReference type="eggNOG" id="KOG1121">
    <property type="taxonomic scope" value="Eukaryota"/>
</dbReference>
<keyword evidence="6" id="KW-0238">DNA-binding</keyword>
<dbReference type="InterPro" id="IPR036236">
    <property type="entry name" value="Znf_C2H2_sf"/>
</dbReference>
<dbReference type="GO" id="GO:0046983">
    <property type="term" value="F:protein dimerization activity"/>
    <property type="evidence" value="ECO:0007669"/>
    <property type="project" value="InterPro"/>
</dbReference>
<dbReference type="STRING" id="4555.K3ZZ74"/>
<comment type="subcellular location">
    <subcellularLocation>
        <location evidence="1">Nucleus</location>
    </subcellularLocation>
</comment>
<evidence type="ECO:0000256" key="2">
    <source>
        <dbReference type="ARBA" id="ARBA00011738"/>
    </source>
</evidence>
<dbReference type="Gramene" id="KQL24340">
    <property type="protein sequence ID" value="KQL24340"/>
    <property type="gene ID" value="SETIT_031906mg"/>
</dbReference>
<dbReference type="Pfam" id="PF14372">
    <property type="entry name" value="hAT-like_RNase-H"/>
    <property type="match status" value="1"/>
</dbReference>
<evidence type="ECO:0000256" key="1">
    <source>
        <dbReference type="ARBA" id="ARBA00004123"/>
    </source>
</evidence>
<dbReference type="SUPFAM" id="SSF57667">
    <property type="entry name" value="beta-beta-alpha zinc fingers"/>
    <property type="match status" value="1"/>
</dbReference>
<evidence type="ECO:0000256" key="6">
    <source>
        <dbReference type="ARBA" id="ARBA00023125"/>
    </source>
</evidence>
<dbReference type="OMA" id="SEDWRTA"/>
<evidence type="ECO:0000256" key="4">
    <source>
        <dbReference type="ARBA" id="ARBA00022771"/>
    </source>
</evidence>
<feature type="region of interest" description="Disordered" evidence="9">
    <location>
        <begin position="1"/>
        <end position="27"/>
    </location>
</feature>
<dbReference type="SUPFAM" id="SSF53098">
    <property type="entry name" value="Ribonuclease H-like"/>
    <property type="match status" value="1"/>
</dbReference>
<dbReference type="Proteomes" id="UP000004995">
    <property type="component" value="Unassembled WGS sequence"/>
</dbReference>
<protein>
    <recommendedName>
        <fullName evidence="10">BED-type domain-containing protein</fullName>
    </recommendedName>
</protein>
<dbReference type="EMBL" id="AGNK02001055">
    <property type="status" value="NOT_ANNOTATED_CDS"/>
    <property type="molecule type" value="Genomic_DNA"/>
</dbReference>
<evidence type="ECO:0000256" key="5">
    <source>
        <dbReference type="ARBA" id="ARBA00022833"/>
    </source>
</evidence>
<dbReference type="InParanoid" id="K3ZZ74"/>
<feature type="compositionally biased region" description="Polar residues" evidence="9">
    <location>
        <begin position="143"/>
        <end position="158"/>
    </location>
</feature>
<dbReference type="InterPro" id="IPR008906">
    <property type="entry name" value="HATC_C_dom"/>
</dbReference>